<sequence length="418" mass="46146">MASQAVAKAVPEGAQVQKWKVFYTIREARDLIGATDRSLAILNALLSFHPEMELSGDGELIVWPSNEQLMARANGMPATTLRRHLAVLVGCGLIIRRDSPNGKRFARKGRGGQVEQAYGFDLSPIVARAEEFEELADAVRAEKNAFRLAKERLTLLRRDVVKLIETGIEENVPGNWGRVQQSYQVIVGRLPRSAPRQLIEDICCDLHGLYTEILEVLESFAKTQNLDANESHSGRHIQNSNPDSIFESEDGSRKKNEAGGSVAETDNVRSLPKRELPLGIVLDACPNMRELAQGGEIRHWRDLLATAELARPMLAISPSAWRDACEVMGEQHAAITIAAIYQRSDQINSAGGYLRSLTEKARDGKFSTWPMIMALLNAGLKAQKTPETSAGPSKEPDDDRPGLQVSDSLLKSLQKPRR</sequence>
<comment type="caution">
    <text evidence="4">The sequence shown here is derived from an EMBL/GenBank/DDBJ whole genome shotgun (WGS) entry which is preliminary data.</text>
</comment>
<evidence type="ECO:0000313" key="5">
    <source>
        <dbReference type="Proteomes" id="UP000596977"/>
    </source>
</evidence>
<dbReference type="Proteomes" id="UP000596977">
    <property type="component" value="Unassembled WGS sequence"/>
</dbReference>
<feature type="region of interest" description="Disordered" evidence="1">
    <location>
        <begin position="228"/>
        <end position="268"/>
    </location>
</feature>
<dbReference type="EMBL" id="BMKB01000012">
    <property type="protein sequence ID" value="GGA64535.1"/>
    <property type="molecule type" value="Genomic_DNA"/>
</dbReference>
<dbReference type="Pfam" id="PF11800">
    <property type="entry name" value="RP-C_C"/>
    <property type="match status" value="1"/>
</dbReference>
<dbReference type="InterPro" id="IPR047611">
    <property type="entry name" value="RepABC_RepC"/>
</dbReference>
<proteinExistence type="predicted"/>
<protein>
    <submittedName>
        <fullName evidence="4">Replication initiation protein</fullName>
    </submittedName>
</protein>
<feature type="region of interest" description="Disordered" evidence="1">
    <location>
        <begin position="382"/>
        <end position="418"/>
    </location>
</feature>
<dbReference type="InterPro" id="IPR005090">
    <property type="entry name" value="RepC_N"/>
</dbReference>
<keyword evidence="5" id="KW-1185">Reference proteome</keyword>
<dbReference type="InterPro" id="IPR021760">
    <property type="entry name" value="RepC_C"/>
</dbReference>
<reference evidence="4 5" key="1">
    <citation type="journal article" date="2014" name="Int. J. Syst. Evol. Microbiol.">
        <title>Complete genome sequence of Corynebacterium casei LMG S-19264T (=DSM 44701T), isolated from a smear-ripened cheese.</title>
        <authorList>
            <consortium name="US DOE Joint Genome Institute (JGI-PGF)"/>
            <person name="Walter F."/>
            <person name="Albersmeier A."/>
            <person name="Kalinowski J."/>
            <person name="Ruckert C."/>
        </authorList>
    </citation>
    <scope>NUCLEOTIDE SEQUENCE [LARGE SCALE GENOMIC DNA]</scope>
    <source>
        <strain evidence="4 5">CGMCC 1.15896</strain>
    </source>
</reference>
<evidence type="ECO:0000259" key="3">
    <source>
        <dbReference type="Pfam" id="PF11800"/>
    </source>
</evidence>
<dbReference type="Pfam" id="PF03428">
    <property type="entry name" value="RP-C"/>
    <property type="match status" value="1"/>
</dbReference>
<accession>A0A916RRR5</accession>
<feature type="domain" description="Plasmid replication protein C C-terminal" evidence="3">
    <location>
        <begin position="277"/>
        <end position="377"/>
    </location>
</feature>
<dbReference type="NCBIfam" id="NF010396">
    <property type="entry name" value="PRK13824.1"/>
    <property type="match status" value="1"/>
</dbReference>
<gene>
    <name evidence="4" type="primary">repC</name>
    <name evidence="4" type="ORF">GCM10011499_38760</name>
</gene>
<dbReference type="AlphaFoldDB" id="A0A916RRR5"/>
<evidence type="ECO:0000256" key="1">
    <source>
        <dbReference type="SAM" id="MobiDB-lite"/>
    </source>
</evidence>
<evidence type="ECO:0000313" key="4">
    <source>
        <dbReference type="EMBL" id="GGA64535.1"/>
    </source>
</evidence>
<dbReference type="NCBIfam" id="NF040974">
    <property type="entry name" value="RepABC_RepC"/>
    <property type="match status" value="1"/>
</dbReference>
<name>A0A916RRR5_9HYPH</name>
<organism evidence="4 5">
    <name type="scientific">Pelagibacterium lentulum</name>
    <dbReference type="NCBI Taxonomy" id="2029865"/>
    <lineage>
        <taxon>Bacteria</taxon>
        <taxon>Pseudomonadati</taxon>
        <taxon>Pseudomonadota</taxon>
        <taxon>Alphaproteobacteria</taxon>
        <taxon>Hyphomicrobiales</taxon>
        <taxon>Devosiaceae</taxon>
        <taxon>Pelagibacterium</taxon>
    </lineage>
</organism>
<evidence type="ECO:0000259" key="2">
    <source>
        <dbReference type="Pfam" id="PF03428"/>
    </source>
</evidence>
<feature type="domain" description="Plasmid replication protein C N-terminal" evidence="2">
    <location>
        <begin position="2"/>
        <end position="167"/>
    </location>
</feature>